<keyword evidence="12" id="KW-1185">Reference proteome</keyword>
<evidence type="ECO:0000256" key="5">
    <source>
        <dbReference type="ARBA" id="ARBA00022723"/>
    </source>
</evidence>
<dbReference type="PANTHER" id="PTHR35008">
    <property type="entry name" value="BLL4482 PROTEIN-RELATED"/>
    <property type="match status" value="1"/>
</dbReference>
<dbReference type="InterPro" id="IPR008168">
    <property type="entry name" value="Cyt_C_IC"/>
</dbReference>
<dbReference type="AlphaFoldDB" id="A0A5N7MFX1"/>
<feature type="region of interest" description="Disordered" evidence="9">
    <location>
        <begin position="144"/>
        <end position="186"/>
    </location>
</feature>
<proteinExistence type="predicted"/>
<keyword evidence="7 8" id="KW-0408">Iron</keyword>
<dbReference type="GO" id="GO:0005506">
    <property type="term" value="F:iron ion binding"/>
    <property type="evidence" value="ECO:0007669"/>
    <property type="project" value="InterPro"/>
</dbReference>
<gene>
    <name evidence="11" type="ORF">FS320_10425</name>
</gene>
<feature type="compositionally biased region" description="Basic and acidic residues" evidence="9">
    <location>
        <begin position="153"/>
        <end position="169"/>
    </location>
</feature>
<evidence type="ECO:0000256" key="7">
    <source>
        <dbReference type="ARBA" id="ARBA00023004"/>
    </source>
</evidence>
<comment type="caution">
    <text evidence="11">The sequence shown here is derived from an EMBL/GenBank/DDBJ whole genome shotgun (WGS) entry which is preliminary data.</text>
</comment>
<keyword evidence="2" id="KW-0813">Transport</keyword>
<accession>A0A5N7MFX1</accession>
<feature type="domain" description="Cytochrome c" evidence="10">
    <location>
        <begin position="65"/>
        <end position="143"/>
    </location>
</feature>
<comment type="cofactor">
    <cofactor evidence="1">
        <name>heme c</name>
        <dbReference type="ChEBI" id="CHEBI:61717"/>
    </cofactor>
</comment>
<evidence type="ECO:0000256" key="4">
    <source>
        <dbReference type="ARBA" id="ARBA00022660"/>
    </source>
</evidence>
<keyword evidence="6" id="KW-0249">Electron transport</keyword>
<evidence type="ECO:0000256" key="6">
    <source>
        <dbReference type="ARBA" id="ARBA00022982"/>
    </source>
</evidence>
<dbReference type="Gene3D" id="1.10.760.10">
    <property type="entry name" value="Cytochrome c-like domain"/>
    <property type="match status" value="1"/>
</dbReference>
<dbReference type="SUPFAM" id="SSF46626">
    <property type="entry name" value="Cytochrome c"/>
    <property type="match status" value="1"/>
</dbReference>
<feature type="compositionally biased region" description="Low complexity" evidence="9">
    <location>
        <begin position="38"/>
        <end position="50"/>
    </location>
</feature>
<evidence type="ECO:0000256" key="2">
    <source>
        <dbReference type="ARBA" id="ARBA00022448"/>
    </source>
</evidence>
<feature type="region of interest" description="Disordered" evidence="9">
    <location>
        <begin position="23"/>
        <end position="56"/>
    </location>
</feature>
<evidence type="ECO:0000313" key="12">
    <source>
        <dbReference type="Proteomes" id="UP000403266"/>
    </source>
</evidence>
<dbReference type="PROSITE" id="PS51257">
    <property type="entry name" value="PROKAR_LIPOPROTEIN"/>
    <property type="match status" value="1"/>
</dbReference>
<dbReference type="InterPro" id="IPR051459">
    <property type="entry name" value="Cytochrome_c-type_DH"/>
</dbReference>
<reference evidence="11 12" key="1">
    <citation type="journal article" date="2019" name="Syst. Appl. Microbiol.">
        <title>Microvirga tunisiensis sp. nov., a root nodule symbiotic bacterium isolated from Lupinus micranthus and L. luteus grown in Northern Tunisia.</title>
        <authorList>
            <person name="Msaddak A."/>
            <person name="Rejili M."/>
            <person name="Duran D."/>
            <person name="Mars M."/>
            <person name="Palacios J.M."/>
            <person name="Ruiz-Argueso T."/>
            <person name="Rey L."/>
            <person name="Imperial J."/>
        </authorList>
    </citation>
    <scope>NUCLEOTIDE SEQUENCE [LARGE SCALE GENOMIC DNA]</scope>
    <source>
        <strain evidence="11 12">Lmie10</strain>
    </source>
</reference>
<evidence type="ECO:0000313" key="11">
    <source>
        <dbReference type="EMBL" id="MPR25638.1"/>
    </source>
</evidence>
<dbReference type="GO" id="GO:0020037">
    <property type="term" value="F:heme binding"/>
    <property type="evidence" value="ECO:0007669"/>
    <property type="project" value="InterPro"/>
</dbReference>
<name>A0A5N7MFX1_9HYPH</name>
<keyword evidence="3 8" id="KW-0349">Heme</keyword>
<keyword evidence="5 8" id="KW-0479">Metal-binding</keyword>
<dbReference type="PRINTS" id="PR00605">
    <property type="entry name" value="CYTCHROMECIC"/>
</dbReference>
<dbReference type="InterPro" id="IPR009056">
    <property type="entry name" value="Cyt_c-like_dom"/>
</dbReference>
<dbReference type="EMBL" id="VOSK01000028">
    <property type="protein sequence ID" value="MPR25638.1"/>
    <property type="molecule type" value="Genomic_DNA"/>
</dbReference>
<dbReference type="Pfam" id="PF13442">
    <property type="entry name" value="Cytochrome_CBB3"/>
    <property type="match status" value="1"/>
</dbReference>
<evidence type="ECO:0000256" key="1">
    <source>
        <dbReference type="ARBA" id="ARBA00001926"/>
    </source>
</evidence>
<evidence type="ECO:0000256" key="9">
    <source>
        <dbReference type="SAM" id="MobiDB-lite"/>
    </source>
</evidence>
<evidence type="ECO:0000256" key="8">
    <source>
        <dbReference type="PROSITE-ProRule" id="PRU00433"/>
    </source>
</evidence>
<dbReference type="Proteomes" id="UP000403266">
    <property type="component" value="Unassembled WGS sequence"/>
</dbReference>
<dbReference type="PANTHER" id="PTHR35008:SF4">
    <property type="entry name" value="BLL4482 PROTEIN"/>
    <property type="match status" value="1"/>
</dbReference>
<dbReference type="OrthoDB" id="9811281at2"/>
<organism evidence="11 12">
    <name type="scientific">Microvirga tunisiensis</name>
    <dbReference type="NCBI Taxonomy" id="2108360"/>
    <lineage>
        <taxon>Bacteria</taxon>
        <taxon>Pseudomonadati</taxon>
        <taxon>Pseudomonadota</taxon>
        <taxon>Alphaproteobacteria</taxon>
        <taxon>Hyphomicrobiales</taxon>
        <taxon>Methylobacteriaceae</taxon>
        <taxon>Microvirga</taxon>
    </lineage>
</organism>
<keyword evidence="4" id="KW-0679">Respiratory chain</keyword>
<dbReference type="GO" id="GO:0009055">
    <property type="term" value="F:electron transfer activity"/>
    <property type="evidence" value="ECO:0007669"/>
    <property type="project" value="InterPro"/>
</dbReference>
<dbReference type="InterPro" id="IPR036909">
    <property type="entry name" value="Cyt_c-like_dom_sf"/>
</dbReference>
<evidence type="ECO:0000256" key="3">
    <source>
        <dbReference type="ARBA" id="ARBA00022617"/>
    </source>
</evidence>
<sequence length="186" mass="20484">MRWLLILSLAAFSLAACEREDREYRSNPVTAETNEKIALSPLSAGPGSPSEQRSGLGQQYEENAYHISQGQRLYTWFNCNGCHANGGGDSGPALMDDRWIYGGQIENIVQTIREGRPNGMPSFRGKIPDDQIWQIAAYIRSMGRNVPKPAAPSRRDDMSSVPAEQRRPPGEVIDGGQIPPSAQMPQ</sequence>
<evidence type="ECO:0000259" key="10">
    <source>
        <dbReference type="PROSITE" id="PS51007"/>
    </source>
</evidence>
<protein>
    <submittedName>
        <fullName evidence="11">C-type cytochrome</fullName>
    </submittedName>
</protein>
<dbReference type="PROSITE" id="PS51007">
    <property type="entry name" value="CYTC"/>
    <property type="match status" value="1"/>
</dbReference>
<dbReference type="RefSeq" id="WP_152711401.1">
    <property type="nucleotide sequence ID" value="NZ_VOSJ01000026.1"/>
</dbReference>